<reference evidence="4 5" key="1">
    <citation type="journal article" date="2021" name="Int. J. Syst. Evol. Microbiol.">
        <title>Reticulibacter mediterranei gen. nov., sp. nov., within the new family Reticulibacteraceae fam. nov., and Ktedonospora formicarum gen. nov., sp. nov., Ktedonobacter robiniae sp. nov., Dictyobacter formicarum sp. nov. and Dictyobacter arantiisoli sp. nov., belonging to the class Ktedonobacteria.</title>
        <authorList>
            <person name="Yabe S."/>
            <person name="Zheng Y."/>
            <person name="Wang C.M."/>
            <person name="Sakai Y."/>
            <person name="Abe K."/>
            <person name="Yokota A."/>
            <person name="Donadio S."/>
            <person name="Cavaletti L."/>
            <person name="Monciardini P."/>
        </authorList>
    </citation>
    <scope>NUCLEOTIDE SEQUENCE [LARGE SCALE GENOMIC DNA]</scope>
    <source>
        <strain evidence="4 5">SOSP1-9</strain>
    </source>
</reference>
<keyword evidence="2" id="KW-0812">Transmembrane</keyword>
<name>A0ABQ3VLQ0_9CHLR</name>
<feature type="transmembrane region" description="Helical" evidence="2">
    <location>
        <begin position="207"/>
        <end position="230"/>
    </location>
</feature>
<feature type="transmembrane region" description="Helical" evidence="2">
    <location>
        <begin position="294"/>
        <end position="312"/>
    </location>
</feature>
<feature type="transmembrane region" description="Helical" evidence="2">
    <location>
        <begin position="347"/>
        <end position="371"/>
    </location>
</feature>
<gene>
    <name evidence="4" type="ORF">KSZ_48180</name>
</gene>
<keyword evidence="2" id="KW-1133">Transmembrane helix</keyword>
<dbReference type="Proteomes" id="UP000635565">
    <property type="component" value="Unassembled WGS sequence"/>
</dbReference>
<feature type="domain" description="Protein-glutamine gamma-glutamyltransferase-like C-terminal" evidence="3">
    <location>
        <begin position="438"/>
        <end position="506"/>
    </location>
</feature>
<comment type="caution">
    <text evidence="4">The sequence shown here is derived from an EMBL/GenBank/DDBJ whole genome shotgun (WGS) entry which is preliminary data.</text>
</comment>
<organism evidence="4 5">
    <name type="scientific">Dictyobacter formicarum</name>
    <dbReference type="NCBI Taxonomy" id="2778368"/>
    <lineage>
        <taxon>Bacteria</taxon>
        <taxon>Bacillati</taxon>
        <taxon>Chloroflexota</taxon>
        <taxon>Ktedonobacteria</taxon>
        <taxon>Ktedonobacterales</taxon>
        <taxon>Dictyobacteraceae</taxon>
        <taxon>Dictyobacter</taxon>
    </lineage>
</organism>
<dbReference type="RefSeq" id="WP_201364424.1">
    <property type="nucleotide sequence ID" value="NZ_BNJJ01000014.1"/>
</dbReference>
<keyword evidence="5" id="KW-1185">Reference proteome</keyword>
<accession>A0ABQ3VLQ0</accession>
<protein>
    <recommendedName>
        <fullName evidence="3">Protein-glutamine gamma-glutamyltransferase-like C-terminal domain-containing protein</fullName>
    </recommendedName>
</protein>
<feature type="transmembrane region" description="Helical" evidence="2">
    <location>
        <begin position="107"/>
        <end position="126"/>
    </location>
</feature>
<dbReference type="InterPro" id="IPR025403">
    <property type="entry name" value="TgpA-like_C"/>
</dbReference>
<evidence type="ECO:0000313" key="4">
    <source>
        <dbReference type="EMBL" id="GHO86812.1"/>
    </source>
</evidence>
<evidence type="ECO:0000256" key="2">
    <source>
        <dbReference type="SAM" id="Phobius"/>
    </source>
</evidence>
<feature type="transmembrane region" description="Helical" evidence="2">
    <location>
        <begin position="181"/>
        <end position="201"/>
    </location>
</feature>
<evidence type="ECO:0000259" key="3">
    <source>
        <dbReference type="Pfam" id="PF13559"/>
    </source>
</evidence>
<sequence>MDSMPQVPQNDRTDKDPWGPPPRSLAGIMSWGEQLLPLSYAALESCWMGAVLIGLARVHFLGLDQPFTPLWGPFLLMITSTWCALVLPDQALKNDGKKAARTHTGNLAFVIQAISVLCAVWGTFYAGTNALWNPAWLMALLTDFLLFNQTAFAIIAIIIISYTLCYRGIRAARYVLEPSETLKSIIIGSIIFVGVCLIPPAGANDQAYLLLLVLLFFSLALLTRALSHAIFTRQYHLTGLQGSKFMQDRLILSTVSMICLMLAVVGLILGLTINPGLLAAVQQFLSPLGKIYDGATYAIAWVMAFLISWIPLDPRFKFAQPKLNRLTPPQGLHQKSGTPVPPGIQTIAGLIFIALLIALLTAVILLIVVLLRKRKAGKLSLDLHESLWSWELFWQQITGLLKHLWQRLNRHKDEQPVHIGEQRIEEDETPVLRDVRAIYRAFLQWAASQGYRRQHAETPGEFQQRLAQPLPAFEPEVRAVTEIYTAARYSHVPPGDAEVARMQQSWLALQSKSAGNKP</sequence>
<feature type="transmembrane region" description="Helical" evidence="2">
    <location>
        <begin position="146"/>
        <end position="169"/>
    </location>
</feature>
<proteinExistence type="predicted"/>
<feature type="compositionally biased region" description="Polar residues" evidence="1">
    <location>
        <begin position="1"/>
        <end position="10"/>
    </location>
</feature>
<feature type="transmembrane region" description="Helical" evidence="2">
    <location>
        <begin position="70"/>
        <end position="87"/>
    </location>
</feature>
<evidence type="ECO:0000313" key="5">
    <source>
        <dbReference type="Proteomes" id="UP000635565"/>
    </source>
</evidence>
<dbReference type="Pfam" id="PF13559">
    <property type="entry name" value="DUF4129"/>
    <property type="match status" value="1"/>
</dbReference>
<evidence type="ECO:0000256" key="1">
    <source>
        <dbReference type="SAM" id="MobiDB-lite"/>
    </source>
</evidence>
<dbReference type="EMBL" id="BNJJ01000014">
    <property type="protein sequence ID" value="GHO86812.1"/>
    <property type="molecule type" value="Genomic_DNA"/>
</dbReference>
<feature type="transmembrane region" description="Helical" evidence="2">
    <location>
        <begin position="250"/>
        <end position="274"/>
    </location>
</feature>
<keyword evidence="2" id="KW-0472">Membrane</keyword>
<feature type="region of interest" description="Disordered" evidence="1">
    <location>
        <begin position="1"/>
        <end position="21"/>
    </location>
</feature>